<gene>
    <name evidence="1" type="primary">fbpA</name>
    <name evidence="1" type="ORF">E4665_05360</name>
</gene>
<name>A0A4Z0GQ92_9BACL</name>
<sequence>MVAYKCKRLLIRPAPMVNRINLLRAAVEKRRKHLIQLLEENQVIKDTSKLRQWTLSELEHEWKCYRECKEKNIG</sequence>
<evidence type="ECO:0000313" key="2">
    <source>
        <dbReference type="Proteomes" id="UP000298347"/>
    </source>
</evidence>
<accession>A0A4Z0GQ92</accession>
<evidence type="ECO:0000313" key="1">
    <source>
        <dbReference type="EMBL" id="TGA99212.1"/>
    </source>
</evidence>
<keyword evidence="2" id="KW-1185">Reference proteome</keyword>
<dbReference type="EMBL" id="SRJD01000004">
    <property type="protein sequence ID" value="TGA99212.1"/>
    <property type="molecule type" value="Genomic_DNA"/>
</dbReference>
<dbReference type="AlphaFoldDB" id="A0A4Z0GQ92"/>
<protein>
    <submittedName>
        <fullName evidence="1">Fur-regulated basic protein FbpA</fullName>
    </submittedName>
</protein>
<dbReference type="OrthoDB" id="2990660at2"/>
<dbReference type="Proteomes" id="UP000298347">
    <property type="component" value="Unassembled WGS sequence"/>
</dbReference>
<comment type="caution">
    <text evidence="1">The sequence shown here is derived from an EMBL/GenBank/DDBJ whole genome shotgun (WGS) entry which is preliminary data.</text>
</comment>
<organism evidence="1 2">
    <name type="scientific">Sporolactobacillus shoreae</name>
    <dbReference type="NCBI Taxonomy" id="1465501"/>
    <lineage>
        <taxon>Bacteria</taxon>
        <taxon>Bacillati</taxon>
        <taxon>Bacillota</taxon>
        <taxon>Bacilli</taxon>
        <taxon>Bacillales</taxon>
        <taxon>Sporolactobacillaceae</taxon>
        <taxon>Sporolactobacillus</taxon>
    </lineage>
</organism>
<reference evidence="1 2" key="1">
    <citation type="journal article" date="2015" name="Int. J. Syst. Evol. Microbiol.">
        <title>Sporolactobacillus shoreae sp. nov. and Sporolactobacillus spathodeae sp. nov., two spore-forming lactic acid bacteria isolated from tree barks in Thailand.</title>
        <authorList>
            <person name="Thamacharoensuk T."/>
            <person name="Kitahara M."/>
            <person name="Ohkuma M."/>
            <person name="Thongchul N."/>
            <person name="Tanasupawat S."/>
        </authorList>
    </citation>
    <scope>NUCLEOTIDE SEQUENCE [LARGE SCALE GENOMIC DNA]</scope>
    <source>
        <strain evidence="1 2">BK92</strain>
    </source>
</reference>
<proteinExistence type="predicted"/>